<dbReference type="OrthoDB" id="1887033at2759"/>
<name>A0A0J0XV04_9TREE</name>
<dbReference type="InterPro" id="IPR000772">
    <property type="entry name" value="Ricin_B_lectin"/>
</dbReference>
<evidence type="ECO:0000256" key="2">
    <source>
        <dbReference type="SAM" id="SignalP"/>
    </source>
</evidence>
<feature type="domain" description="Ricin B lectin" evidence="3">
    <location>
        <begin position="17"/>
        <end position="151"/>
    </location>
</feature>
<sequence>MIASYALAALLPLVSAKWAAYTISPAAFPDLCVVSSGADNGANLVLGKCESEAAVWKYSDVNGKIKNGKSCMDVRDGVEIDGTLAQTWDCAVCNDHQSFDFVSPSNNSIFQVQWTFADYCLDLHEGKGVEGATIQLWKCIEYNDNQKWIVDSVNATAAPAAPSGNATATESAGNSTETVVAARRAHQKRRPAH</sequence>
<evidence type="ECO:0000259" key="3">
    <source>
        <dbReference type="SMART" id="SM00458"/>
    </source>
</evidence>
<dbReference type="GeneID" id="28982873"/>
<keyword evidence="2" id="KW-0732">Signal</keyword>
<dbReference type="InterPro" id="IPR035992">
    <property type="entry name" value="Ricin_B-like_lectins"/>
</dbReference>
<feature type="compositionally biased region" description="Basic residues" evidence="1">
    <location>
        <begin position="183"/>
        <end position="193"/>
    </location>
</feature>
<dbReference type="CDD" id="cd00161">
    <property type="entry name" value="beta-trefoil_Ricin-like"/>
    <property type="match status" value="1"/>
</dbReference>
<evidence type="ECO:0000313" key="4">
    <source>
        <dbReference type="EMBL" id="KLT44893.1"/>
    </source>
</evidence>
<dbReference type="STRING" id="879819.A0A0J0XV04"/>
<feature type="compositionally biased region" description="Low complexity" evidence="1">
    <location>
        <begin position="159"/>
        <end position="169"/>
    </location>
</feature>
<feature type="signal peptide" evidence="2">
    <location>
        <begin position="1"/>
        <end position="16"/>
    </location>
</feature>
<dbReference type="PROSITE" id="PS50231">
    <property type="entry name" value="RICIN_B_LECTIN"/>
    <property type="match status" value="1"/>
</dbReference>
<dbReference type="SUPFAM" id="SSF50370">
    <property type="entry name" value="Ricin B-like lectins"/>
    <property type="match status" value="1"/>
</dbReference>
<evidence type="ECO:0000256" key="1">
    <source>
        <dbReference type="SAM" id="MobiDB-lite"/>
    </source>
</evidence>
<dbReference type="Proteomes" id="UP000053611">
    <property type="component" value="Unassembled WGS sequence"/>
</dbReference>
<feature type="chain" id="PRO_5005245574" description="Ricin B lectin domain-containing protein" evidence="2">
    <location>
        <begin position="17"/>
        <end position="193"/>
    </location>
</feature>
<dbReference type="SMART" id="SM00458">
    <property type="entry name" value="RICIN"/>
    <property type="match status" value="1"/>
</dbReference>
<dbReference type="RefSeq" id="XP_018281384.1">
    <property type="nucleotide sequence ID" value="XM_018422270.1"/>
</dbReference>
<organism evidence="4 5">
    <name type="scientific">Cutaneotrichosporon oleaginosum</name>
    <dbReference type="NCBI Taxonomy" id="879819"/>
    <lineage>
        <taxon>Eukaryota</taxon>
        <taxon>Fungi</taxon>
        <taxon>Dikarya</taxon>
        <taxon>Basidiomycota</taxon>
        <taxon>Agaricomycotina</taxon>
        <taxon>Tremellomycetes</taxon>
        <taxon>Trichosporonales</taxon>
        <taxon>Trichosporonaceae</taxon>
        <taxon>Cutaneotrichosporon</taxon>
    </lineage>
</organism>
<evidence type="ECO:0000313" key="5">
    <source>
        <dbReference type="Proteomes" id="UP000053611"/>
    </source>
</evidence>
<gene>
    <name evidence="4" type="ORF">CC85DRAFT_283203</name>
</gene>
<dbReference type="AlphaFoldDB" id="A0A0J0XV04"/>
<keyword evidence="5" id="KW-1185">Reference proteome</keyword>
<protein>
    <recommendedName>
        <fullName evidence="3">Ricin B lectin domain-containing protein</fullName>
    </recommendedName>
</protein>
<accession>A0A0J0XV04</accession>
<dbReference type="EMBL" id="KQ087184">
    <property type="protein sequence ID" value="KLT44893.1"/>
    <property type="molecule type" value="Genomic_DNA"/>
</dbReference>
<dbReference type="Gene3D" id="2.80.10.50">
    <property type="match status" value="2"/>
</dbReference>
<reference evidence="4 5" key="1">
    <citation type="submission" date="2015-03" db="EMBL/GenBank/DDBJ databases">
        <title>Genomics and transcriptomics of the oil-accumulating basidiomycete yeast T. oleaginosus allow insights into substrate utilization and the diverse evolutionary trajectories of mating systems in fungi.</title>
        <authorList>
            <consortium name="DOE Joint Genome Institute"/>
            <person name="Kourist R."/>
            <person name="Kracht O."/>
            <person name="Bracharz F."/>
            <person name="Lipzen A."/>
            <person name="Nolan M."/>
            <person name="Ohm R."/>
            <person name="Grigoriev I."/>
            <person name="Sun S."/>
            <person name="Heitman J."/>
            <person name="Bruck T."/>
            <person name="Nowrousian M."/>
        </authorList>
    </citation>
    <scope>NUCLEOTIDE SEQUENCE [LARGE SCALE GENOMIC DNA]</scope>
    <source>
        <strain evidence="4 5">IBC0246</strain>
    </source>
</reference>
<proteinExistence type="predicted"/>
<feature type="region of interest" description="Disordered" evidence="1">
    <location>
        <begin position="159"/>
        <end position="193"/>
    </location>
</feature>
<dbReference type="SMR" id="A0A0J0XV04"/>
<dbReference type="Pfam" id="PF00652">
    <property type="entry name" value="Ricin_B_lectin"/>
    <property type="match status" value="1"/>
</dbReference>